<feature type="compositionally biased region" description="Low complexity" evidence="4">
    <location>
        <begin position="114"/>
        <end position="129"/>
    </location>
</feature>
<dbReference type="GO" id="GO:0003677">
    <property type="term" value="F:DNA binding"/>
    <property type="evidence" value="ECO:0007669"/>
    <property type="project" value="InterPro"/>
</dbReference>
<dbReference type="Pfam" id="PF04082">
    <property type="entry name" value="Fungal_trans"/>
    <property type="match status" value="1"/>
</dbReference>
<evidence type="ECO:0000313" key="7">
    <source>
        <dbReference type="Proteomes" id="UP000006352"/>
    </source>
</evidence>
<dbReference type="STRING" id="599839.J4I871"/>
<dbReference type="OrthoDB" id="424974at2759"/>
<evidence type="ECO:0000256" key="3">
    <source>
        <dbReference type="SAM" id="Coils"/>
    </source>
</evidence>
<evidence type="ECO:0000256" key="2">
    <source>
        <dbReference type="ARBA" id="ARBA00023242"/>
    </source>
</evidence>
<keyword evidence="7" id="KW-1185">Reference proteome</keyword>
<dbReference type="RefSeq" id="XP_012178184.1">
    <property type="nucleotide sequence ID" value="XM_012322794.1"/>
</dbReference>
<dbReference type="SMART" id="SM00906">
    <property type="entry name" value="Fungal_trans"/>
    <property type="match status" value="1"/>
</dbReference>
<evidence type="ECO:0000313" key="6">
    <source>
        <dbReference type="EMBL" id="CCL98901.1"/>
    </source>
</evidence>
<evidence type="ECO:0000259" key="5">
    <source>
        <dbReference type="SMART" id="SM00906"/>
    </source>
</evidence>
<keyword evidence="3" id="KW-0175">Coiled coil</keyword>
<evidence type="ECO:0000256" key="4">
    <source>
        <dbReference type="SAM" id="MobiDB-lite"/>
    </source>
</evidence>
<sequence>MANRSRSDAPGVPPSLARSADGSLVNKNVRFRARHASREVVPPYAPKAKSPTTGSLTTGKGNRLALADAEELHKKIDRLRSRSAALEDALRTLQASVCDEPHPLLAQEDGMQVSPSERSSASPAHASSAPREDEDFIDVFGTLTVGVRGESKFYGPTSRSEYLIHAPARGVPCTQIQFPHISAELVQEAIIDLDVPCNHAEVQNQVRDALPSLSRACRLCDIFMEYGQFIWYPLSRVELFDQILGSVYKFDYDRTCDLASMHAMAMMFMVFALGTLFDMESSPSAIEAHEYYILSRICLRCAPPIQDTTLTAVQTIIYMAQYLEMSDCEPARTGSHRAWLLVGLASQLGHSLGLHVSGSRWKLDDDASHKRGRVFWQLFLQDTWISFGFGRPPSMATSFIDCPMPKDPDERINEQGQKEWGFHHWTWQYTRLMHAVITSCFGAKTPPYSTVIDFDRKIRDFPVPHQLRSMCPQAQDPEPTIALFMQQFLTMACKEATLLNLHRAFFTQALLEQPQDLLRHKYGPSVMAIYRSAWRIIEGAKEVFKRAKAVAVRLGIIWSHSLAGGIVMGLLVTRAPTSPLASSSLQELDSLCDLFEQAASLSPLVANNLDFIRRVCRQGHATMSTPETPQPICVIDSELDRIGGKTHLISSAQEPPTSCARDLARQAVETSQVASVLPTVPPSTSSGSSPSVNLSPSPAVSMDFIHPTIMQDMRVFDGVGDPMGFAPFNFDLPSGIAGQMQDPSTADIFEELFGPQPFAHGQEAQTVQVPPGPPVLDATWQSFVEQLGF</sequence>
<feature type="region of interest" description="Disordered" evidence="4">
    <location>
        <begin position="1"/>
        <end position="62"/>
    </location>
</feature>
<dbReference type="Proteomes" id="UP000006352">
    <property type="component" value="Unassembled WGS sequence"/>
</dbReference>
<feature type="region of interest" description="Disordered" evidence="4">
    <location>
        <begin position="673"/>
        <end position="695"/>
    </location>
</feature>
<dbReference type="EMBL" id="HE796905">
    <property type="protein sequence ID" value="CCL98901.1"/>
    <property type="molecule type" value="Genomic_DNA"/>
</dbReference>
<dbReference type="InParanoid" id="J4I871"/>
<dbReference type="GO" id="GO:0005634">
    <property type="term" value="C:nucleus"/>
    <property type="evidence" value="ECO:0007669"/>
    <property type="project" value="UniProtKB-SubCell"/>
</dbReference>
<reference evidence="6 7" key="1">
    <citation type="journal article" date="2012" name="Appl. Environ. Microbiol.">
        <title>Short-read sequencing for genomic analysis of the brown rot fungus Fibroporia radiculosa.</title>
        <authorList>
            <person name="Tang J.D."/>
            <person name="Perkins A.D."/>
            <person name="Sonstegard T.S."/>
            <person name="Schroeder S.G."/>
            <person name="Burgess S.C."/>
            <person name="Diehl S.V."/>
        </authorList>
    </citation>
    <scope>NUCLEOTIDE SEQUENCE [LARGE SCALE GENOMIC DNA]</scope>
    <source>
        <strain evidence="6 7">TFFH 294</strain>
    </source>
</reference>
<dbReference type="PANTHER" id="PTHR31001:SF56">
    <property type="entry name" value="ZN(2)-C6 FUNGAL-TYPE DOMAIN-CONTAINING PROTEIN"/>
    <property type="match status" value="1"/>
</dbReference>
<dbReference type="AlphaFoldDB" id="J4I871"/>
<feature type="coiled-coil region" evidence="3">
    <location>
        <begin position="62"/>
        <end position="96"/>
    </location>
</feature>
<proteinExistence type="predicted"/>
<comment type="subcellular location">
    <subcellularLocation>
        <location evidence="1">Nucleus</location>
    </subcellularLocation>
</comment>
<dbReference type="GO" id="GO:0008270">
    <property type="term" value="F:zinc ion binding"/>
    <property type="evidence" value="ECO:0007669"/>
    <property type="project" value="InterPro"/>
</dbReference>
<dbReference type="CDD" id="cd12148">
    <property type="entry name" value="fungal_TF_MHR"/>
    <property type="match status" value="1"/>
</dbReference>
<organism evidence="6 7">
    <name type="scientific">Fibroporia radiculosa</name>
    <dbReference type="NCBI Taxonomy" id="599839"/>
    <lineage>
        <taxon>Eukaryota</taxon>
        <taxon>Fungi</taxon>
        <taxon>Dikarya</taxon>
        <taxon>Basidiomycota</taxon>
        <taxon>Agaricomycotina</taxon>
        <taxon>Agaricomycetes</taxon>
        <taxon>Polyporales</taxon>
        <taxon>Fibroporiaceae</taxon>
        <taxon>Fibroporia</taxon>
    </lineage>
</organism>
<feature type="region of interest" description="Disordered" evidence="4">
    <location>
        <begin position="109"/>
        <end position="131"/>
    </location>
</feature>
<keyword evidence="2" id="KW-0539">Nucleus</keyword>
<dbReference type="GeneID" id="24093812"/>
<protein>
    <recommendedName>
        <fullName evidence="5">Xylanolytic transcriptional activator regulatory domain-containing protein</fullName>
    </recommendedName>
</protein>
<name>J4I871_9APHY</name>
<dbReference type="InterPro" id="IPR050613">
    <property type="entry name" value="Sec_Metabolite_Reg"/>
</dbReference>
<dbReference type="PANTHER" id="PTHR31001">
    <property type="entry name" value="UNCHARACTERIZED TRANSCRIPTIONAL REGULATORY PROTEIN"/>
    <property type="match status" value="1"/>
</dbReference>
<dbReference type="GO" id="GO:0006351">
    <property type="term" value="P:DNA-templated transcription"/>
    <property type="evidence" value="ECO:0007669"/>
    <property type="project" value="InterPro"/>
</dbReference>
<evidence type="ECO:0000256" key="1">
    <source>
        <dbReference type="ARBA" id="ARBA00004123"/>
    </source>
</evidence>
<dbReference type="HOGENOM" id="CLU_007340_4_0_1"/>
<feature type="compositionally biased region" description="Polar residues" evidence="4">
    <location>
        <begin position="50"/>
        <end position="60"/>
    </location>
</feature>
<feature type="domain" description="Xylanolytic transcriptional activator regulatory" evidence="5">
    <location>
        <begin position="338"/>
        <end position="411"/>
    </location>
</feature>
<dbReference type="InterPro" id="IPR007219">
    <property type="entry name" value="XnlR_reg_dom"/>
</dbReference>
<gene>
    <name evidence="6" type="ORF">FIBRA_00908</name>
</gene>
<accession>J4I871</accession>